<comment type="similarity">
    <text evidence="1 4">Belongs to the UDP-glycosyltransferase family.</text>
</comment>
<reference evidence="6" key="2">
    <citation type="submission" date="2023-03" db="EMBL/GenBank/DDBJ databases">
        <authorList>
            <person name="Inwood S.N."/>
            <person name="Skelly J.G."/>
            <person name="Guhlin J."/>
            <person name="Harrop T.W.R."/>
            <person name="Goldson S.G."/>
            <person name="Dearden P.K."/>
        </authorList>
    </citation>
    <scope>NUCLEOTIDE SEQUENCE</scope>
    <source>
        <strain evidence="6">Irish</strain>
        <tissue evidence="6">Whole body</tissue>
    </source>
</reference>
<dbReference type="AlphaFoldDB" id="A0AA39FAC2"/>
<dbReference type="EMBL" id="JAQQBS010001422">
    <property type="protein sequence ID" value="KAK0165831.1"/>
    <property type="molecule type" value="Genomic_DNA"/>
</dbReference>
<evidence type="ECO:0000256" key="2">
    <source>
        <dbReference type="ARBA" id="ARBA00022676"/>
    </source>
</evidence>
<keyword evidence="2 4" id="KW-0328">Glycosyltransferase</keyword>
<keyword evidence="3 4" id="KW-0808">Transferase</keyword>
<protein>
    <recommendedName>
        <fullName evidence="5">UDP-glucuronosyltransferase</fullName>
        <ecNumber evidence="5">2.4.1.17</ecNumber>
    </recommendedName>
</protein>
<evidence type="ECO:0000313" key="7">
    <source>
        <dbReference type="Proteomes" id="UP001168990"/>
    </source>
</evidence>
<evidence type="ECO:0000256" key="4">
    <source>
        <dbReference type="RuleBase" id="RU003718"/>
    </source>
</evidence>
<comment type="catalytic activity">
    <reaction evidence="5">
        <text>glucuronate acceptor + UDP-alpha-D-glucuronate = acceptor beta-D-glucuronoside + UDP + H(+)</text>
        <dbReference type="Rhea" id="RHEA:21032"/>
        <dbReference type="ChEBI" id="CHEBI:15378"/>
        <dbReference type="ChEBI" id="CHEBI:58052"/>
        <dbReference type="ChEBI" id="CHEBI:58223"/>
        <dbReference type="ChEBI" id="CHEBI:132367"/>
        <dbReference type="ChEBI" id="CHEBI:132368"/>
        <dbReference type="EC" id="2.4.1.17"/>
    </reaction>
</comment>
<proteinExistence type="inferred from homology"/>
<dbReference type="InterPro" id="IPR050271">
    <property type="entry name" value="UDP-glycosyltransferase"/>
</dbReference>
<sequence length="476" mass="54084">MDKLVIVSMLLVIAFVLPLESYRILGVFPFHSRSHQMLFDGIAKGLARKGHQVDFITFNPMKKPVPNYKVVVNLQNMTESLVNKWNITFANQLGSDTLPNTAFFCGNDLCEYLAMPEMQKFIKNPPKDPPYDLVIVESLGANCFVGFGHLLKVPVVMASSTIDMPWLDEALGQPDNTAFFPAFFTGYSHPMTFLERVQNTITSHMNHYRFRYYTDGVQNALMKKYFGPDIPPLWELEKNVVLALVNSFHSLSGVRPITHGIIEVGGLHVFENYVELPQELEKWLNESRAGVVYFTLGSMVNIETFPEETLKAFYSTFRKIAPVRVLMKIANKENLLPGLPDNVRISSWIPQTAVLEHKNTKVFITHGGLMSTQEALTFGVPMIGMPLFGDQFSNIALYTKRNMALRLDMKNITEESIYEALHEVLTNPKYKKFADYHSKLFLDRPMSAMDTAIYWIEYAIRNGPGTLKSPAVDLTW</sequence>
<dbReference type="InterPro" id="IPR002213">
    <property type="entry name" value="UDP_glucos_trans"/>
</dbReference>
<dbReference type="PANTHER" id="PTHR48043">
    <property type="entry name" value="EG:EG0003.4 PROTEIN-RELATED"/>
    <property type="match status" value="1"/>
</dbReference>
<reference evidence="6" key="1">
    <citation type="journal article" date="2023" name="bioRxiv">
        <title>Scaffold-level genome assemblies of two parasitoid biocontrol wasps reveal the parthenogenesis mechanism and an associated novel virus.</title>
        <authorList>
            <person name="Inwood S."/>
            <person name="Skelly J."/>
            <person name="Guhlin J."/>
            <person name="Harrop T."/>
            <person name="Goldson S."/>
            <person name="Dearden P."/>
        </authorList>
    </citation>
    <scope>NUCLEOTIDE SEQUENCE</scope>
    <source>
        <strain evidence="6">Irish</strain>
        <tissue evidence="6">Whole body</tissue>
    </source>
</reference>
<dbReference type="SUPFAM" id="SSF53756">
    <property type="entry name" value="UDP-Glycosyltransferase/glycogen phosphorylase"/>
    <property type="match status" value="1"/>
</dbReference>
<dbReference type="FunFam" id="3.40.50.2000:FF:000050">
    <property type="entry name" value="UDP-glucuronosyltransferase"/>
    <property type="match status" value="1"/>
</dbReference>
<dbReference type="PROSITE" id="PS00375">
    <property type="entry name" value="UDPGT"/>
    <property type="match status" value="1"/>
</dbReference>
<dbReference type="InterPro" id="IPR035595">
    <property type="entry name" value="UDP_glycos_trans_CS"/>
</dbReference>
<keyword evidence="7" id="KW-1185">Reference proteome</keyword>
<comment type="subcellular location">
    <subcellularLocation>
        <location evidence="5">Membrane</location>
        <topology evidence="5">Single-pass membrane protein</topology>
    </subcellularLocation>
</comment>
<gene>
    <name evidence="6" type="ORF">PV328_004315</name>
</gene>
<evidence type="ECO:0000313" key="6">
    <source>
        <dbReference type="EMBL" id="KAK0165831.1"/>
    </source>
</evidence>
<dbReference type="PANTHER" id="PTHR48043:SF145">
    <property type="entry name" value="FI06409P-RELATED"/>
    <property type="match status" value="1"/>
</dbReference>
<dbReference type="EC" id="2.4.1.17" evidence="5"/>
<comment type="caution">
    <text evidence="6">The sequence shown here is derived from an EMBL/GenBank/DDBJ whole genome shotgun (WGS) entry which is preliminary data.</text>
</comment>
<dbReference type="GO" id="GO:0016020">
    <property type="term" value="C:membrane"/>
    <property type="evidence" value="ECO:0007669"/>
    <property type="project" value="UniProtKB-SubCell"/>
</dbReference>
<dbReference type="CDD" id="cd03784">
    <property type="entry name" value="GT1_Gtf-like"/>
    <property type="match status" value="1"/>
</dbReference>
<dbReference type="Proteomes" id="UP001168990">
    <property type="component" value="Unassembled WGS sequence"/>
</dbReference>
<name>A0AA39FAC2_9HYME</name>
<dbReference type="Pfam" id="PF00201">
    <property type="entry name" value="UDPGT"/>
    <property type="match status" value="1"/>
</dbReference>
<evidence type="ECO:0000256" key="1">
    <source>
        <dbReference type="ARBA" id="ARBA00009995"/>
    </source>
</evidence>
<accession>A0AA39FAC2</accession>
<dbReference type="Gene3D" id="3.40.50.2000">
    <property type="entry name" value="Glycogen Phosphorylase B"/>
    <property type="match status" value="1"/>
</dbReference>
<evidence type="ECO:0000256" key="3">
    <source>
        <dbReference type="ARBA" id="ARBA00022679"/>
    </source>
</evidence>
<organism evidence="6 7">
    <name type="scientific">Microctonus aethiopoides</name>
    <dbReference type="NCBI Taxonomy" id="144406"/>
    <lineage>
        <taxon>Eukaryota</taxon>
        <taxon>Metazoa</taxon>
        <taxon>Ecdysozoa</taxon>
        <taxon>Arthropoda</taxon>
        <taxon>Hexapoda</taxon>
        <taxon>Insecta</taxon>
        <taxon>Pterygota</taxon>
        <taxon>Neoptera</taxon>
        <taxon>Endopterygota</taxon>
        <taxon>Hymenoptera</taxon>
        <taxon>Apocrita</taxon>
        <taxon>Ichneumonoidea</taxon>
        <taxon>Braconidae</taxon>
        <taxon>Euphorinae</taxon>
        <taxon>Microctonus</taxon>
    </lineage>
</organism>
<evidence type="ECO:0000256" key="5">
    <source>
        <dbReference type="RuleBase" id="RU362059"/>
    </source>
</evidence>
<dbReference type="GO" id="GO:0015020">
    <property type="term" value="F:glucuronosyltransferase activity"/>
    <property type="evidence" value="ECO:0007669"/>
    <property type="project" value="UniProtKB-EC"/>
</dbReference>